<dbReference type="AlphaFoldDB" id="A0A8T3C462"/>
<name>A0A8T3C462_DENNO</name>
<reference evidence="2" key="1">
    <citation type="journal article" date="2022" name="Front. Genet.">
        <title>Chromosome-Scale Assembly of the Dendrobium nobile Genome Provides Insights Into the Molecular Mechanism of the Biosynthesis of the Medicinal Active Ingredient of Dendrobium.</title>
        <authorList>
            <person name="Xu Q."/>
            <person name="Niu S.-C."/>
            <person name="Li K.-L."/>
            <person name="Zheng P.-J."/>
            <person name="Zhang X.-J."/>
            <person name="Jia Y."/>
            <person name="Liu Y."/>
            <person name="Niu Y.-X."/>
            <person name="Yu L.-H."/>
            <person name="Chen D.-F."/>
            <person name="Zhang G.-Q."/>
        </authorList>
    </citation>
    <scope>NUCLEOTIDE SEQUENCE</scope>
    <source>
        <tissue evidence="2">Leaf</tissue>
    </source>
</reference>
<keyword evidence="1" id="KW-1133">Transmembrane helix</keyword>
<dbReference type="Proteomes" id="UP000829196">
    <property type="component" value="Unassembled WGS sequence"/>
</dbReference>
<dbReference type="PANTHER" id="PTHR46631">
    <property type="entry name" value="60S RIBOSOMAL PROTEIN L18A-LIKE"/>
    <property type="match status" value="1"/>
</dbReference>
<proteinExistence type="predicted"/>
<keyword evidence="3" id="KW-1185">Reference proteome</keyword>
<feature type="transmembrane region" description="Helical" evidence="1">
    <location>
        <begin position="163"/>
        <end position="182"/>
    </location>
</feature>
<dbReference type="PANTHER" id="PTHR46631:SF4">
    <property type="entry name" value="OS06G0359400 PROTEIN"/>
    <property type="match status" value="1"/>
</dbReference>
<accession>A0A8T3C462</accession>
<feature type="transmembrane region" description="Helical" evidence="1">
    <location>
        <begin position="89"/>
        <end position="114"/>
    </location>
</feature>
<evidence type="ECO:0000256" key="1">
    <source>
        <dbReference type="SAM" id="Phobius"/>
    </source>
</evidence>
<sequence>MMIAGGEECDSSKKPVEIPRYGTFAQAAVPPVAPLRGSPYLYQQQPQLPPAPLPAYQVIPVGYQSIPYAVVAEGIPIREHRLPCGGIGIGWVLFLSGFLLATVPWYIGALLFLVGALDHREKPGLVACTVASFFLEIEESQGIGWVLFPLTSNRQFLQQCRSLLKLSLIIFLSGIQLIRMWVRWSVARIFVLLFIKCFQE</sequence>
<keyword evidence="1" id="KW-0472">Membrane</keyword>
<evidence type="ECO:0008006" key="4">
    <source>
        <dbReference type="Google" id="ProtNLM"/>
    </source>
</evidence>
<comment type="caution">
    <text evidence="2">The sequence shown here is derived from an EMBL/GenBank/DDBJ whole genome shotgun (WGS) entry which is preliminary data.</text>
</comment>
<dbReference type="OrthoDB" id="1304551at2759"/>
<evidence type="ECO:0000313" key="3">
    <source>
        <dbReference type="Proteomes" id="UP000829196"/>
    </source>
</evidence>
<organism evidence="2 3">
    <name type="scientific">Dendrobium nobile</name>
    <name type="common">Orchid</name>
    <dbReference type="NCBI Taxonomy" id="94219"/>
    <lineage>
        <taxon>Eukaryota</taxon>
        <taxon>Viridiplantae</taxon>
        <taxon>Streptophyta</taxon>
        <taxon>Embryophyta</taxon>
        <taxon>Tracheophyta</taxon>
        <taxon>Spermatophyta</taxon>
        <taxon>Magnoliopsida</taxon>
        <taxon>Liliopsida</taxon>
        <taxon>Asparagales</taxon>
        <taxon>Orchidaceae</taxon>
        <taxon>Epidendroideae</taxon>
        <taxon>Malaxideae</taxon>
        <taxon>Dendrobiinae</taxon>
        <taxon>Dendrobium</taxon>
    </lineage>
</organism>
<keyword evidence="1" id="KW-0812">Transmembrane</keyword>
<evidence type="ECO:0000313" key="2">
    <source>
        <dbReference type="EMBL" id="KAI0524431.1"/>
    </source>
</evidence>
<gene>
    <name evidence="2" type="ORF">KFK09_003800</name>
</gene>
<dbReference type="EMBL" id="JAGYWB010000004">
    <property type="protein sequence ID" value="KAI0524431.1"/>
    <property type="molecule type" value="Genomic_DNA"/>
</dbReference>
<protein>
    <recommendedName>
        <fullName evidence="4">60S ribosomal protein L18a-like protein</fullName>
    </recommendedName>
</protein>
<dbReference type="InterPro" id="IPR044804">
    <property type="entry name" value="Ribosomal_eL20z-like"/>
</dbReference>